<keyword evidence="4" id="KW-0865">Zymogen</keyword>
<dbReference type="InterPro" id="IPR043146">
    <property type="entry name" value="Penicillin_amidase_N_B-knob"/>
</dbReference>
<comment type="caution">
    <text evidence="6">The sequence shown here is derived from an EMBL/GenBank/DDBJ whole genome shotgun (WGS) entry which is preliminary data.</text>
</comment>
<name>A0A6N9TE02_9ALTE</name>
<dbReference type="RefSeq" id="WP_163106273.1">
    <property type="nucleotide sequence ID" value="NZ_JAAAWO010000005.1"/>
</dbReference>
<evidence type="ECO:0000256" key="5">
    <source>
        <dbReference type="SAM" id="MobiDB-lite"/>
    </source>
</evidence>
<dbReference type="Gene3D" id="3.60.20.10">
    <property type="entry name" value="Glutamine Phosphoribosylpyrophosphate, subunit 1, domain 1"/>
    <property type="match status" value="1"/>
</dbReference>
<dbReference type="InterPro" id="IPR043147">
    <property type="entry name" value="Penicillin_amidase_A-knob"/>
</dbReference>
<proteinExistence type="inferred from homology"/>
<feature type="compositionally biased region" description="Low complexity" evidence="5">
    <location>
        <begin position="233"/>
        <end position="249"/>
    </location>
</feature>
<reference evidence="6 7" key="1">
    <citation type="submission" date="2020-01" db="EMBL/GenBank/DDBJ databases">
        <title>Genomes of bacteria type strains.</title>
        <authorList>
            <person name="Chen J."/>
            <person name="Zhu S."/>
            <person name="Yang J."/>
        </authorList>
    </citation>
    <scope>NUCLEOTIDE SEQUENCE [LARGE SCALE GENOMIC DNA]</scope>
    <source>
        <strain evidence="6 7">LMG 24078</strain>
    </source>
</reference>
<keyword evidence="7" id="KW-1185">Reference proteome</keyword>
<evidence type="ECO:0000256" key="3">
    <source>
        <dbReference type="ARBA" id="ARBA00022801"/>
    </source>
</evidence>
<dbReference type="CDD" id="cd01936">
    <property type="entry name" value="Ntn_CA"/>
    <property type="match status" value="1"/>
</dbReference>
<organism evidence="6 7">
    <name type="scientific">Alteromonas genovensis</name>
    <dbReference type="NCBI Taxonomy" id="471225"/>
    <lineage>
        <taxon>Bacteria</taxon>
        <taxon>Pseudomonadati</taxon>
        <taxon>Pseudomonadota</taxon>
        <taxon>Gammaproteobacteria</taxon>
        <taxon>Alteromonadales</taxon>
        <taxon>Alteromonadaceae</taxon>
        <taxon>Alteromonas/Salinimonas group</taxon>
        <taxon>Alteromonas</taxon>
    </lineage>
</organism>
<dbReference type="InterPro" id="IPR029055">
    <property type="entry name" value="Ntn_hydrolases_N"/>
</dbReference>
<dbReference type="InterPro" id="IPR002692">
    <property type="entry name" value="S45"/>
</dbReference>
<dbReference type="AlphaFoldDB" id="A0A6N9TE02"/>
<dbReference type="Proteomes" id="UP000471381">
    <property type="component" value="Unassembled WGS sequence"/>
</dbReference>
<dbReference type="SUPFAM" id="SSF56235">
    <property type="entry name" value="N-terminal nucleophile aminohydrolases (Ntn hydrolases)"/>
    <property type="match status" value="1"/>
</dbReference>
<dbReference type="PANTHER" id="PTHR34218:SF3">
    <property type="entry name" value="ACYL-HOMOSERINE LACTONE ACYLASE PVDQ"/>
    <property type="match status" value="1"/>
</dbReference>
<feature type="region of interest" description="Disordered" evidence="5">
    <location>
        <begin position="229"/>
        <end position="277"/>
    </location>
</feature>
<evidence type="ECO:0000256" key="4">
    <source>
        <dbReference type="ARBA" id="ARBA00023145"/>
    </source>
</evidence>
<dbReference type="Gene3D" id="1.10.1400.10">
    <property type="match status" value="1"/>
</dbReference>
<dbReference type="Gene3D" id="1.10.439.10">
    <property type="entry name" value="Penicillin Amidohydrolase, domain 1"/>
    <property type="match status" value="1"/>
</dbReference>
<evidence type="ECO:0000256" key="1">
    <source>
        <dbReference type="ARBA" id="ARBA00006586"/>
    </source>
</evidence>
<feature type="region of interest" description="Disordered" evidence="5">
    <location>
        <begin position="32"/>
        <end position="51"/>
    </location>
</feature>
<evidence type="ECO:0000256" key="2">
    <source>
        <dbReference type="ARBA" id="ARBA00022729"/>
    </source>
</evidence>
<evidence type="ECO:0000313" key="6">
    <source>
        <dbReference type="EMBL" id="NDW15537.1"/>
    </source>
</evidence>
<evidence type="ECO:0000313" key="7">
    <source>
        <dbReference type="Proteomes" id="UP000471381"/>
    </source>
</evidence>
<accession>A0A6N9TE02</accession>
<dbReference type="InterPro" id="IPR023343">
    <property type="entry name" value="Penicillin_amidase_dom1"/>
</dbReference>
<protein>
    <submittedName>
        <fullName evidence="6">Acylase</fullName>
    </submittedName>
</protein>
<sequence>MTITKNIHPTRTLIALSVAACLAGCGDNDNDFSDVQDGSTPVSPPPVVTAPTPVPAFDTDGSLTADITWTTYGVPHVKADNLESMAYGVGYAFARDNMCVLADQILKYNSERAKYFGPDMQPGSGDSEHLINDFGFLTLGIRDLAEDNLPRLSANSRAMFQGYTAGYNRYLDETPVAEQDQSCAGQPWVQPIDSVDLLTYSLGVALLPGAANFLGPMFLAAPEGENYLPTPAPTAASGQTASAQAQTPSNAENTPTTAFKMNPSITLPERNPQEMGSNGWGLGSDKTTNGKGIVLGNPHFPHTGNLRFWNFHAQIPDYLNVTGSSLMGLPGAVNIGFNENVAWTHTFSTAEHFVVYQLSLDEDDASGMSHIVDGNKRIIYEKPLQIEVAVGGGQTIALNKTSYYTNYGPMIEVPGNFGWDNETAFAIKDANLPNFDVVDHWLAMNMASSMDEFKQAFKDYDGVIFNNTMAASSDGQVFYIDDSTVPNLTETAINELTTNPLLIQTKAAAGFTVLPGFISQFDFDGPVPYEEAPKYEGTDSVQNSNDSFWLTNLSSPITGVNPLYGNTENQQSLRSRMGQKFIETEAGSDETFTPEEVEELLLNNRSYLAEDILPSLLQACTEQGDTPVNVDGTDVDISAACDALGAWDSTMNTSSVGAHVFREFAFQFNQNPQWEVPFSLESPVTTPTGLVQNDTTMQQLAKAVQVIEQAGVEFDATLGEVQFVERSLPSGAASGEKLPWGGAHNIEGGFNVFDSIRGRDETLLSRHRYEPVSNNTIMSAEAGGYHINYGTSWAMVISFTEEGPQGRGILTYSQSRQFDSEHFLDQTRLYSDQPTLRDIYFTDEDIEANTIEKITLSSQ</sequence>
<feature type="compositionally biased region" description="Pro residues" evidence="5">
    <location>
        <begin position="42"/>
        <end position="51"/>
    </location>
</feature>
<dbReference type="GO" id="GO:0016811">
    <property type="term" value="F:hydrolase activity, acting on carbon-nitrogen (but not peptide) bonds, in linear amides"/>
    <property type="evidence" value="ECO:0007669"/>
    <property type="project" value="InterPro"/>
</dbReference>
<gene>
    <name evidence="6" type="ORF">GTQ48_08385</name>
</gene>
<comment type="similarity">
    <text evidence="1">Belongs to the peptidase S45 family.</text>
</comment>
<dbReference type="Pfam" id="PF01804">
    <property type="entry name" value="Penicil_amidase"/>
    <property type="match status" value="1"/>
</dbReference>
<keyword evidence="2" id="KW-0732">Signal</keyword>
<dbReference type="GO" id="GO:0017000">
    <property type="term" value="P:antibiotic biosynthetic process"/>
    <property type="evidence" value="ECO:0007669"/>
    <property type="project" value="InterPro"/>
</dbReference>
<dbReference type="PANTHER" id="PTHR34218">
    <property type="entry name" value="PEPTIDASE S45 PENICILLIN AMIDASE"/>
    <property type="match status" value="1"/>
</dbReference>
<feature type="compositionally biased region" description="Polar residues" evidence="5">
    <location>
        <begin position="250"/>
        <end position="265"/>
    </location>
</feature>
<dbReference type="EMBL" id="JAAAWO010000005">
    <property type="protein sequence ID" value="NDW15537.1"/>
    <property type="molecule type" value="Genomic_DNA"/>
</dbReference>
<keyword evidence="3" id="KW-0378">Hydrolase</keyword>
<dbReference type="Gene3D" id="2.30.120.10">
    <property type="match status" value="1"/>
</dbReference>